<organism evidence="2 3">
    <name type="scientific">Ditylenchus dipsaci</name>
    <dbReference type="NCBI Taxonomy" id="166011"/>
    <lineage>
        <taxon>Eukaryota</taxon>
        <taxon>Metazoa</taxon>
        <taxon>Ecdysozoa</taxon>
        <taxon>Nematoda</taxon>
        <taxon>Chromadorea</taxon>
        <taxon>Rhabditida</taxon>
        <taxon>Tylenchina</taxon>
        <taxon>Tylenchomorpha</taxon>
        <taxon>Sphaerularioidea</taxon>
        <taxon>Anguinidae</taxon>
        <taxon>Anguininae</taxon>
        <taxon>Ditylenchus</taxon>
    </lineage>
</organism>
<name>A0A915E085_9BILA</name>
<dbReference type="Pfam" id="PF17175">
    <property type="entry name" value="MOLO1"/>
    <property type="match status" value="1"/>
</dbReference>
<sequence length="319" mass="35169">MPPLRLFRVNTVVNYSRSNVRLAIQPFVTFLNLFLAINAHSITFGKPPLPPADPLCDARQATELEGCGIKDQSFVCDPDLVLTQEDETTFKIFESLESETRTRLQTDCERKGLTVGVAISKTKITPEAEQAATAEAVIMDMTGMSTTTIVTMNLSTKIAKKKKTTRSIRKTNTTSFHTYLCHQLTVANPCFVAGGLTLTQLLSHHVNNDNRFAVSLCEAGTNAFRQKRYLDGLLEMLEEQRQIHLDAKLFSAIETCRSLAALPASSPITETTPSTSAFTTPKLTNHTTNKTDPSNLTPADPRALLSATLTKCRTRRATF</sequence>
<accession>A0A915E085</accession>
<feature type="compositionally biased region" description="Polar residues" evidence="1">
    <location>
        <begin position="282"/>
        <end position="297"/>
    </location>
</feature>
<reference evidence="3" key="1">
    <citation type="submission" date="2022-11" db="UniProtKB">
        <authorList>
            <consortium name="WormBaseParasite"/>
        </authorList>
    </citation>
    <scope>IDENTIFICATION</scope>
</reference>
<feature type="compositionally biased region" description="Low complexity" evidence="1">
    <location>
        <begin position="266"/>
        <end position="281"/>
    </location>
</feature>
<evidence type="ECO:0000256" key="1">
    <source>
        <dbReference type="SAM" id="MobiDB-lite"/>
    </source>
</evidence>
<keyword evidence="2" id="KW-1185">Reference proteome</keyword>
<protein>
    <submittedName>
        <fullName evidence="3">Uncharacterized protein</fullName>
    </submittedName>
</protein>
<evidence type="ECO:0000313" key="2">
    <source>
        <dbReference type="Proteomes" id="UP000887574"/>
    </source>
</evidence>
<dbReference type="GO" id="GO:0005892">
    <property type="term" value="C:acetylcholine-gated channel complex"/>
    <property type="evidence" value="ECO:0007669"/>
    <property type="project" value="InterPro"/>
</dbReference>
<proteinExistence type="predicted"/>
<dbReference type="WBParaSite" id="jg25077">
    <property type="protein sequence ID" value="jg25077"/>
    <property type="gene ID" value="jg25077"/>
</dbReference>
<dbReference type="InterPro" id="IPR033438">
    <property type="entry name" value="MOLO1"/>
</dbReference>
<dbReference type="AlphaFoldDB" id="A0A915E085"/>
<feature type="region of interest" description="Disordered" evidence="1">
    <location>
        <begin position="266"/>
        <end position="300"/>
    </location>
</feature>
<evidence type="ECO:0000313" key="3">
    <source>
        <dbReference type="WBParaSite" id="jg25077"/>
    </source>
</evidence>
<dbReference type="Proteomes" id="UP000887574">
    <property type="component" value="Unplaced"/>
</dbReference>